<dbReference type="GO" id="GO:0008270">
    <property type="term" value="F:zinc ion binding"/>
    <property type="evidence" value="ECO:0007669"/>
    <property type="project" value="UniProtKB-KW"/>
</dbReference>
<sequence length="352" mass="39601">MSYLCSTCATNFESESNRREHMRARWHVYNVKRRVATLPRITLEQYDQVHETKPSKSVPRNGVASTNIAPELEAATPPEHLLKDDEDDEEAVFDPSNCLFCTLSHSKVSENLAHMTAAHGFIIPNLSTIQTDLETFVSYLSLVVNKYHECLHCGHVKHSAQAVRAHMSDKAHRKLDLSENSEYLAFWDKSDEEDDDEFEEDQMKHNAGQTVRLSSTELRLPSGEIVTSRQGDQPNASRSKKARLARRQATALAASTQHNLDEIPDASSTSAPQVSRNTTRALALRSSMGLTGLSDSQRHSLAVEQRKIDLSAFRARNKAQWILEKMGNKAKQKHFRVGSICRSGLFIDPTMF</sequence>
<reference evidence="4 5" key="1">
    <citation type="submission" date="2015-03" db="EMBL/GenBank/DDBJ databases">
        <title>RNA-seq based gene annotation and comparative genomics of four Zymoseptoria species reveal species-specific pathogenicity related genes and transposable element activity.</title>
        <authorList>
            <person name="Grandaubert J."/>
            <person name="Bhattacharyya A."/>
            <person name="Stukenbrock E.H."/>
        </authorList>
    </citation>
    <scope>NUCLEOTIDE SEQUENCE [LARGE SCALE GENOMIC DNA]</scope>
    <source>
        <strain evidence="4 5">Zb18110</strain>
    </source>
</reference>
<name>A0A0F4GBC5_9PEZI</name>
<keyword evidence="1" id="KW-0862">Zinc</keyword>
<keyword evidence="1" id="KW-0479">Metal-binding</keyword>
<feature type="compositionally biased region" description="Polar residues" evidence="2">
    <location>
        <begin position="225"/>
        <end position="235"/>
    </location>
</feature>
<comment type="caution">
    <text evidence="4">The sequence shown here is derived from an EMBL/GenBank/DDBJ whole genome shotgun (WGS) entry which is preliminary data.</text>
</comment>
<feature type="compositionally biased region" description="Polar residues" evidence="2">
    <location>
        <begin position="207"/>
        <end position="217"/>
    </location>
</feature>
<dbReference type="GO" id="GO:0042273">
    <property type="term" value="P:ribosomal large subunit biogenesis"/>
    <property type="evidence" value="ECO:0007669"/>
    <property type="project" value="TreeGrafter"/>
</dbReference>
<gene>
    <name evidence="4" type="ORF">TI39_contig4164g00007</name>
</gene>
<proteinExistence type="predicted"/>
<feature type="compositionally biased region" description="Polar residues" evidence="2">
    <location>
        <begin position="266"/>
        <end position="279"/>
    </location>
</feature>
<evidence type="ECO:0000256" key="1">
    <source>
        <dbReference type="PROSITE-ProRule" id="PRU00042"/>
    </source>
</evidence>
<evidence type="ECO:0000313" key="5">
    <source>
        <dbReference type="Proteomes" id="UP000033647"/>
    </source>
</evidence>
<dbReference type="InterPro" id="IPR041661">
    <property type="entry name" value="ZN622/Rei1/Reh1_Znf-C2H2"/>
</dbReference>
<dbReference type="STRING" id="1047168.A0A0F4GBC5"/>
<dbReference type="PANTHER" id="PTHR13182">
    <property type="entry name" value="ZINC FINGER PROTEIN 622"/>
    <property type="match status" value="1"/>
</dbReference>
<evidence type="ECO:0000313" key="4">
    <source>
        <dbReference type="EMBL" id="KJX94693.1"/>
    </source>
</evidence>
<keyword evidence="1" id="KW-0863">Zinc-finger</keyword>
<dbReference type="PROSITE" id="PS50157">
    <property type="entry name" value="ZINC_FINGER_C2H2_2"/>
    <property type="match status" value="1"/>
</dbReference>
<organism evidence="4 5">
    <name type="scientific">Zymoseptoria brevis</name>
    <dbReference type="NCBI Taxonomy" id="1047168"/>
    <lineage>
        <taxon>Eukaryota</taxon>
        <taxon>Fungi</taxon>
        <taxon>Dikarya</taxon>
        <taxon>Ascomycota</taxon>
        <taxon>Pezizomycotina</taxon>
        <taxon>Dothideomycetes</taxon>
        <taxon>Dothideomycetidae</taxon>
        <taxon>Mycosphaerellales</taxon>
        <taxon>Mycosphaerellaceae</taxon>
        <taxon>Zymoseptoria</taxon>
    </lineage>
</organism>
<dbReference type="Pfam" id="PF12756">
    <property type="entry name" value="zf-C2H2_2"/>
    <property type="match status" value="1"/>
</dbReference>
<evidence type="ECO:0000256" key="2">
    <source>
        <dbReference type="SAM" id="MobiDB-lite"/>
    </source>
</evidence>
<feature type="region of interest" description="Disordered" evidence="2">
    <location>
        <begin position="50"/>
        <end position="70"/>
    </location>
</feature>
<dbReference type="GO" id="GO:0030687">
    <property type="term" value="C:preribosome, large subunit precursor"/>
    <property type="evidence" value="ECO:0007669"/>
    <property type="project" value="TreeGrafter"/>
</dbReference>
<accession>A0A0F4GBC5</accession>
<dbReference type="OrthoDB" id="19329at2759"/>
<protein>
    <submittedName>
        <fullName evidence="4">C2H2 finger domain protein</fullName>
    </submittedName>
</protein>
<keyword evidence="5" id="KW-1185">Reference proteome</keyword>
<feature type="domain" description="C2H2-type" evidence="3">
    <location>
        <begin position="3"/>
        <end position="27"/>
    </location>
</feature>
<dbReference type="EMBL" id="LAFY01004123">
    <property type="protein sequence ID" value="KJX94693.1"/>
    <property type="molecule type" value="Genomic_DNA"/>
</dbReference>
<dbReference type="InterPro" id="IPR040025">
    <property type="entry name" value="Znf622/Rei1/Reh1"/>
</dbReference>
<dbReference type="PANTHER" id="PTHR13182:SF8">
    <property type="entry name" value="CYTOPLASMIC 60S SUBUNIT BIOGENESIS FACTOR ZNF622"/>
    <property type="match status" value="1"/>
</dbReference>
<dbReference type="PROSITE" id="PS00028">
    <property type="entry name" value="ZINC_FINGER_C2H2_1"/>
    <property type="match status" value="1"/>
</dbReference>
<feature type="compositionally biased region" description="Low complexity" evidence="2">
    <location>
        <begin position="247"/>
        <end position="257"/>
    </location>
</feature>
<dbReference type="InterPro" id="IPR013087">
    <property type="entry name" value="Znf_C2H2_type"/>
</dbReference>
<feature type="region of interest" description="Disordered" evidence="2">
    <location>
        <begin position="194"/>
        <end position="279"/>
    </location>
</feature>
<dbReference type="AlphaFoldDB" id="A0A0F4GBC5"/>
<evidence type="ECO:0000259" key="3">
    <source>
        <dbReference type="PROSITE" id="PS50157"/>
    </source>
</evidence>
<dbReference type="Proteomes" id="UP000033647">
    <property type="component" value="Unassembled WGS sequence"/>
</dbReference>